<dbReference type="SUPFAM" id="SSF53720">
    <property type="entry name" value="ALDH-like"/>
    <property type="match status" value="1"/>
</dbReference>
<comment type="similarity">
    <text evidence="1">Belongs to the aldehyde dehydrogenase family.</text>
</comment>
<dbReference type="InterPro" id="IPR015590">
    <property type="entry name" value="Aldehyde_DH_dom"/>
</dbReference>
<keyword evidence="4" id="KW-0560">Oxidoreductase</keyword>
<dbReference type="PANTHER" id="PTHR42986:SF1">
    <property type="entry name" value="BENZALDEHYDE DEHYDROGENASE YFMT"/>
    <property type="match status" value="1"/>
</dbReference>
<accession>T1BSI5</accession>
<dbReference type="InterPro" id="IPR016161">
    <property type="entry name" value="Ald_DH/histidinol_DH"/>
</dbReference>
<feature type="non-terminal residue" evidence="4">
    <location>
        <position position="1"/>
    </location>
</feature>
<dbReference type="AlphaFoldDB" id="T1BSI5"/>
<gene>
    <name evidence="4" type="ORF">B1B_03540</name>
</gene>
<evidence type="ECO:0000256" key="1">
    <source>
        <dbReference type="ARBA" id="ARBA00009986"/>
    </source>
</evidence>
<feature type="domain" description="Aldehyde dehydrogenase" evidence="3">
    <location>
        <begin position="1"/>
        <end position="97"/>
    </location>
</feature>
<dbReference type="Gene3D" id="3.40.309.10">
    <property type="entry name" value="Aldehyde Dehydrogenase, Chain A, domain 2"/>
    <property type="match status" value="1"/>
</dbReference>
<evidence type="ECO:0000256" key="2">
    <source>
        <dbReference type="ARBA" id="ARBA00023027"/>
    </source>
</evidence>
<dbReference type="EMBL" id="AUZY01002179">
    <property type="protein sequence ID" value="EQD72837.1"/>
    <property type="molecule type" value="Genomic_DNA"/>
</dbReference>
<protein>
    <submittedName>
        <fullName evidence="4">Aldehyde Dehydrogenase</fullName>
        <ecNumber evidence="4">1.-.-.-</ecNumber>
    </submittedName>
</protein>
<name>T1BSI5_9ZZZZ</name>
<evidence type="ECO:0000259" key="3">
    <source>
        <dbReference type="Pfam" id="PF00171"/>
    </source>
</evidence>
<dbReference type="EC" id="1.-.-.-" evidence="4"/>
<sequence length="116" mass="12559">KEEIFGPVLSVLRVRDYEEAVRVANDVSYGLSSSIYTRDVNRAFRAMQELEAGITYINAPTIGAEVQLPFGGVKNTGNGGREAGSVAIEEFTEIKTVFVDFSSKLQKAQIDVGPSA</sequence>
<keyword evidence="2" id="KW-0520">NAD</keyword>
<dbReference type="PANTHER" id="PTHR42986">
    <property type="entry name" value="BENZALDEHYDE DEHYDROGENASE YFMT"/>
    <property type="match status" value="1"/>
</dbReference>
<proteinExistence type="inferred from homology"/>
<reference evidence="4" key="1">
    <citation type="submission" date="2013-08" db="EMBL/GenBank/DDBJ databases">
        <authorList>
            <person name="Mendez C."/>
            <person name="Richter M."/>
            <person name="Ferrer M."/>
            <person name="Sanchez J."/>
        </authorList>
    </citation>
    <scope>NUCLEOTIDE SEQUENCE</scope>
</reference>
<evidence type="ECO:0000313" key="4">
    <source>
        <dbReference type="EMBL" id="EQD72837.1"/>
    </source>
</evidence>
<dbReference type="Pfam" id="PF00171">
    <property type="entry name" value="Aldedh"/>
    <property type="match status" value="1"/>
</dbReference>
<dbReference type="InterPro" id="IPR016163">
    <property type="entry name" value="Ald_DH_C"/>
</dbReference>
<reference evidence="4" key="2">
    <citation type="journal article" date="2014" name="ISME J.">
        <title>Microbial stratification in low pH oxic and suboxic macroscopic growths along an acid mine drainage.</title>
        <authorList>
            <person name="Mendez-Garcia C."/>
            <person name="Mesa V."/>
            <person name="Sprenger R.R."/>
            <person name="Richter M."/>
            <person name="Diez M.S."/>
            <person name="Solano J."/>
            <person name="Bargiela R."/>
            <person name="Golyshina O.V."/>
            <person name="Manteca A."/>
            <person name="Ramos J.L."/>
            <person name="Gallego J.R."/>
            <person name="Llorente I."/>
            <person name="Martins Dos Santos V.A."/>
            <person name="Jensen O.N."/>
            <person name="Pelaez A.I."/>
            <person name="Sanchez J."/>
            <person name="Ferrer M."/>
        </authorList>
    </citation>
    <scope>NUCLEOTIDE SEQUENCE</scope>
</reference>
<dbReference type="GO" id="GO:0016620">
    <property type="term" value="F:oxidoreductase activity, acting on the aldehyde or oxo group of donors, NAD or NADP as acceptor"/>
    <property type="evidence" value="ECO:0007669"/>
    <property type="project" value="InterPro"/>
</dbReference>
<organism evidence="4">
    <name type="scientific">mine drainage metagenome</name>
    <dbReference type="NCBI Taxonomy" id="410659"/>
    <lineage>
        <taxon>unclassified sequences</taxon>
        <taxon>metagenomes</taxon>
        <taxon>ecological metagenomes</taxon>
    </lineage>
</organism>
<comment type="caution">
    <text evidence="4">The sequence shown here is derived from an EMBL/GenBank/DDBJ whole genome shotgun (WGS) entry which is preliminary data.</text>
</comment>